<dbReference type="InterPro" id="IPR029752">
    <property type="entry name" value="D-isomer_DH_CS1"/>
</dbReference>
<dbReference type="PANTHER" id="PTHR43333:SF1">
    <property type="entry name" value="D-ISOMER SPECIFIC 2-HYDROXYACID DEHYDROGENASE NAD-BINDING DOMAIN-CONTAINING PROTEIN"/>
    <property type="match status" value="1"/>
</dbReference>
<reference evidence="8" key="1">
    <citation type="submission" date="2014-11" db="EMBL/GenBank/DDBJ databases">
        <title>Hymenobacter sp. DG25B genome submission.</title>
        <authorList>
            <person name="Jung H.-Y."/>
            <person name="Kim M.K."/>
            <person name="Srinivasan S."/>
            <person name="Lim S."/>
        </authorList>
    </citation>
    <scope>NUCLEOTIDE SEQUENCE [LARGE SCALE GENOMIC DNA]</scope>
    <source>
        <strain evidence="8">DY59</strain>
    </source>
</reference>
<dbReference type="KEGG" id="dsw:QR90_08455"/>
<accession>A0A0A7KK82</accession>
<dbReference type="GO" id="GO:0016616">
    <property type="term" value="F:oxidoreductase activity, acting on the CH-OH group of donors, NAD or NADP as acceptor"/>
    <property type="evidence" value="ECO:0007669"/>
    <property type="project" value="InterPro"/>
</dbReference>
<dbReference type="GO" id="GO:0051287">
    <property type="term" value="F:NAD binding"/>
    <property type="evidence" value="ECO:0007669"/>
    <property type="project" value="InterPro"/>
</dbReference>
<dbReference type="PROSITE" id="PS00671">
    <property type="entry name" value="D_2_HYDROXYACID_DH_3"/>
    <property type="match status" value="1"/>
</dbReference>
<evidence type="ECO:0000313" key="8">
    <source>
        <dbReference type="Proteomes" id="UP000030634"/>
    </source>
</evidence>
<evidence type="ECO:0000313" key="7">
    <source>
        <dbReference type="EMBL" id="AIZ46556.1"/>
    </source>
</evidence>
<evidence type="ECO:0000259" key="6">
    <source>
        <dbReference type="Pfam" id="PF02826"/>
    </source>
</evidence>
<sequence>MTTGAVFARFPDVHFVFLPADGPLSGDAQRGLEQAEILLFGGMGKDRLSELIASAPRLRWIHTGSAGFDWVMVPEVEARGLTVTRSMDVMTIPMAEFALGVMLGHVKNMNELRDAQASRRWAPPMHAELHGATLGIVGAGSIGSRLAHLARAFGMRVVATKRDPQPLPEFDAVYAARDLDRLLGESDFVILTCPLTPETRGMMGAAQFGAMKPGAYLINLARGGLIVDADLIAALREQRIAGAWLDAFDEEPLPPGSPLWDVPGLSLSPHCSYRSPAIRGRVMENFSANLARYLRGEALQGTMRHAHLGY</sequence>
<keyword evidence="3" id="KW-0520">NAD</keyword>
<protein>
    <recommendedName>
        <fullName evidence="9">Phosphoglycerate dehydrogenase</fullName>
    </recommendedName>
</protein>
<dbReference type="PANTHER" id="PTHR43333">
    <property type="entry name" value="2-HACID_DH_C DOMAIN-CONTAINING PROTEIN"/>
    <property type="match status" value="1"/>
</dbReference>
<evidence type="ECO:0000256" key="4">
    <source>
        <dbReference type="RuleBase" id="RU003719"/>
    </source>
</evidence>
<dbReference type="InterPro" id="IPR036291">
    <property type="entry name" value="NAD(P)-bd_dom_sf"/>
</dbReference>
<dbReference type="Gene3D" id="3.40.50.720">
    <property type="entry name" value="NAD(P)-binding Rossmann-like Domain"/>
    <property type="match status" value="2"/>
</dbReference>
<dbReference type="HOGENOM" id="CLU_019796_1_0_0"/>
<dbReference type="InterPro" id="IPR006139">
    <property type="entry name" value="D-isomer_2_OHA_DH_cat_dom"/>
</dbReference>
<dbReference type="SUPFAM" id="SSF52283">
    <property type="entry name" value="Formate/glycerate dehydrogenase catalytic domain-like"/>
    <property type="match status" value="1"/>
</dbReference>
<dbReference type="Proteomes" id="UP000030634">
    <property type="component" value="Chromosome"/>
</dbReference>
<keyword evidence="2 4" id="KW-0560">Oxidoreductase</keyword>
<feature type="domain" description="D-isomer specific 2-hydroxyacid dehydrogenase catalytic" evidence="5">
    <location>
        <begin position="49"/>
        <end position="300"/>
    </location>
</feature>
<dbReference type="InterPro" id="IPR006140">
    <property type="entry name" value="D-isomer_DH_NAD-bd"/>
</dbReference>
<dbReference type="STRING" id="1182571.QR90_08455"/>
<dbReference type="PROSITE" id="PS00065">
    <property type="entry name" value="D_2_HYDROXYACID_DH_1"/>
    <property type="match status" value="1"/>
</dbReference>
<dbReference type="EMBL" id="CP010028">
    <property type="protein sequence ID" value="AIZ46556.1"/>
    <property type="molecule type" value="Genomic_DNA"/>
</dbReference>
<dbReference type="CDD" id="cd05300">
    <property type="entry name" value="2-Hacid_dh_1"/>
    <property type="match status" value="1"/>
</dbReference>
<evidence type="ECO:0008006" key="9">
    <source>
        <dbReference type="Google" id="ProtNLM"/>
    </source>
</evidence>
<dbReference type="AlphaFoldDB" id="A0A0A7KK82"/>
<proteinExistence type="inferred from homology"/>
<dbReference type="Pfam" id="PF00389">
    <property type="entry name" value="2-Hacid_dh"/>
    <property type="match status" value="1"/>
</dbReference>
<evidence type="ECO:0000256" key="1">
    <source>
        <dbReference type="ARBA" id="ARBA00005854"/>
    </source>
</evidence>
<feature type="domain" description="D-isomer specific 2-hydroxyacid dehydrogenase NAD-binding" evidence="6">
    <location>
        <begin position="100"/>
        <end position="272"/>
    </location>
</feature>
<evidence type="ECO:0000256" key="2">
    <source>
        <dbReference type="ARBA" id="ARBA00023002"/>
    </source>
</evidence>
<organism evidence="7 8">
    <name type="scientific">Deinococcus radiopugnans</name>
    <dbReference type="NCBI Taxonomy" id="57497"/>
    <lineage>
        <taxon>Bacteria</taxon>
        <taxon>Thermotogati</taxon>
        <taxon>Deinococcota</taxon>
        <taxon>Deinococci</taxon>
        <taxon>Deinococcales</taxon>
        <taxon>Deinococcaceae</taxon>
        <taxon>Deinococcus</taxon>
    </lineage>
</organism>
<gene>
    <name evidence="7" type="ORF">QR90_08455</name>
</gene>
<dbReference type="InterPro" id="IPR029753">
    <property type="entry name" value="D-isomer_DH_CS"/>
</dbReference>
<dbReference type="Pfam" id="PF02826">
    <property type="entry name" value="2-Hacid_dh_C"/>
    <property type="match status" value="1"/>
</dbReference>
<evidence type="ECO:0000256" key="3">
    <source>
        <dbReference type="ARBA" id="ARBA00023027"/>
    </source>
</evidence>
<evidence type="ECO:0000259" key="5">
    <source>
        <dbReference type="Pfam" id="PF00389"/>
    </source>
</evidence>
<comment type="similarity">
    <text evidence="1 4">Belongs to the D-isomer specific 2-hydroxyacid dehydrogenase family.</text>
</comment>
<dbReference type="SUPFAM" id="SSF51735">
    <property type="entry name" value="NAD(P)-binding Rossmann-fold domains"/>
    <property type="match status" value="1"/>
</dbReference>
<name>A0A0A7KK82_9DEIO</name>